<feature type="compositionally biased region" description="Basic and acidic residues" evidence="3">
    <location>
        <begin position="55"/>
        <end position="86"/>
    </location>
</feature>
<name>A0A1H5YYQ4_9RHOB</name>
<dbReference type="EMBL" id="FNUZ01000003">
    <property type="protein sequence ID" value="SEG28565.1"/>
    <property type="molecule type" value="Genomic_DNA"/>
</dbReference>
<dbReference type="PANTHER" id="PTHR32309:SF31">
    <property type="entry name" value="CAPSULAR EXOPOLYSACCHARIDE FAMILY"/>
    <property type="match status" value="1"/>
</dbReference>
<dbReference type="InterPro" id="IPR050445">
    <property type="entry name" value="Bact_polysacc_biosynth/exp"/>
</dbReference>
<evidence type="ECO:0000313" key="5">
    <source>
        <dbReference type="EMBL" id="SEG28565.1"/>
    </source>
</evidence>
<gene>
    <name evidence="5" type="ORF">SAMN04488045_2300</name>
</gene>
<evidence type="ECO:0000313" key="6">
    <source>
        <dbReference type="Proteomes" id="UP000236752"/>
    </source>
</evidence>
<dbReference type="AlphaFoldDB" id="A0A1H5YYQ4"/>
<keyword evidence="6" id="KW-1185">Reference proteome</keyword>
<feature type="compositionally biased region" description="Basic and acidic residues" evidence="3">
    <location>
        <begin position="32"/>
        <end position="46"/>
    </location>
</feature>
<feature type="compositionally biased region" description="Basic residues" evidence="3">
    <location>
        <begin position="1"/>
        <end position="13"/>
    </location>
</feature>
<feature type="region of interest" description="Disordered" evidence="3">
    <location>
        <begin position="1"/>
        <end position="110"/>
    </location>
</feature>
<evidence type="ECO:0000256" key="1">
    <source>
        <dbReference type="ARBA" id="ARBA00022741"/>
    </source>
</evidence>
<evidence type="ECO:0000259" key="4">
    <source>
        <dbReference type="Pfam" id="PF01656"/>
    </source>
</evidence>
<dbReference type="Pfam" id="PF01656">
    <property type="entry name" value="CbiA"/>
    <property type="match status" value="1"/>
</dbReference>
<keyword evidence="1" id="KW-0547">Nucleotide-binding</keyword>
<proteinExistence type="predicted"/>
<dbReference type="CDD" id="cd05387">
    <property type="entry name" value="BY-kinase"/>
    <property type="match status" value="1"/>
</dbReference>
<dbReference type="InterPro" id="IPR027417">
    <property type="entry name" value="P-loop_NTPase"/>
</dbReference>
<dbReference type="Proteomes" id="UP000236752">
    <property type="component" value="Unassembled WGS sequence"/>
</dbReference>
<feature type="compositionally biased region" description="Low complexity" evidence="3">
    <location>
        <begin position="87"/>
        <end position="100"/>
    </location>
</feature>
<dbReference type="RefSeq" id="WP_103910620.1">
    <property type="nucleotide sequence ID" value="NZ_FNUZ01000003.1"/>
</dbReference>
<evidence type="ECO:0000256" key="2">
    <source>
        <dbReference type="ARBA" id="ARBA00022840"/>
    </source>
</evidence>
<dbReference type="InterPro" id="IPR005702">
    <property type="entry name" value="Wzc-like_C"/>
</dbReference>
<accession>A0A1H5YYQ4</accession>
<protein>
    <submittedName>
        <fullName evidence="5">Chromosome partitioning ATPase, Mrp family, contains Fe-S cluster</fullName>
    </submittedName>
</protein>
<sequence>MTQRPKFTRKKRAGAQSLPEIEPAVPAPQIDDTERKQAEIRARQAEEAAAAAKARAAEEEAERQRLAEQLRRVEEERKAEARRQAEAEQAAAAQSAQPEPEYVPDAPTLSDWDSLGTVSLDAATLDRHRIITGTRKDGAHTTFDVLRTRLLQALSEKGWKRVAITSPTQGCGKTFTAANLALSLSRQENCRTLLLDFDMRRPSLAKVLGVQNPGSIGEMLRGTKDPQDHIKRLGPNTLHAGQNIAFGLNDSAESYASELLLDPRTGAALDDLEERLNPDVILFDLPPALFSDDVLALQPHLDGVLLVVGGGVTTQAEIQEVESRLGEATPLLGIVLNKAEGVHSANYEYF</sequence>
<keyword evidence="2" id="KW-0067">ATP-binding</keyword>
<dbReference type="SUPFAM" id="SSF52540">
    <property type="entry name" value="P-loop containing nucleoside triphosphate hydrolases"/>
    <property type="match status" value="1"/>
</dbReference>
<dbReference type="OrthoDB" id="9775724at2"/>
<dbReference type="Gene3D" id="3.40.50.300">
    <property type="entry name" value="P-loop containing nucleotide triphosphate hydrolases"/>
    <property type="match status" value="1"/>
</dbReference>
<dbReference type="PANTHER" id="PTHR32309">
    <property type="entry name" value="TYROSINE-PROTEIN KINASE"/>
    <property type="match status" value="1"/>
</dbReference>
<feature type="domain" description="CobQ/CobB/MinD/ParA nucleotide binding" evidence="4">
    <location>
        <begin position="162"/>
        <end position="342"/>
    </location>
</feature>
<organism evidence="5 6">
    <name type="scientific">Thalassococcus halodurans</name>
    <dbReference type="NCBI Taxonomy" id="373675"/>
    <lineage>
        <taxon>Bacteria</taxon>
        <taxon>Pseudomonadati</taxon>
        <taxon>Pseudomonadota</taxon>
        <taxon>Alphaproteobacteria</taxon>
        <taxon>Rhodobacterales</taxon>
        <taxon>Roseobacteraceae</taxon>
        <taxon>Thalassococcus</taxon>
    </lineage>
</organism>
<reference evidence="5 6" key="1">
    <citation type="submission" date="2016-10" db="EMBL/GenBank/DDBJ databases">
        <authorList>
            <person name="de Groot N.N."/>
        </authorList>
    </citation>
    <scope>NUCLEOTIDE SEQUENCE [LARGE SCALE GENOMIC DNA]</scope>
    <source>
        <strain evidence="5 6">DSM 26915</strain>
    </source>
</reference>
<dbReference type="InterPro" id="IPR002586">
    <property type="entry name" value="CobQ/CobB/MinD/ParA_Nub-bd_dom"/>
</dbReference>
<evidence type="ECO:0000256" key="3">
    <source>
        <dbReference type="SAM" id="MobiDB-lite"/>
    </source>
</evidence>